<evidence type="ECO:0000256" key="5">
    <source>
        <dbReference type="ARBA" id="ARBA00023136"/>
    </source>
</evidence>
<feature type="transmembrane region" description="Helical" evidence="6">
    <location>
        <begin position="139"/>
        <end position="158"/>
    </location>
</feature>
<reference evidence="9" key="1">
    <citation type="submission" date="2016-05" db="EMBL/GenBank/DDBJ databases">
        <title>Draft genome of Corynebacterium afermentans subsp. afermentans LCDC 88199T.</title>
        <authorList>
            <person name="Bernier A.-M."/>
            <person name="Bernard K."/>
        </authorList>
    </citation>
    <scope>NUCLEOTIDE SEQUENCE [LARGE SCALE GENOMIC DNA]</scope>
    <source>
        <strain evidence="9">NML01-0328</strain>
    </source>
</reference>
<feature type="transmembrane region" description="Helical" evidence="6">
    <location>
        <begin position="170"/>
        <end position="193"/>
    </location>
</feature>
<dbReference type="PANTHER" id="PTHR32322:SF2">
    <property type="entry name" value="EAMA DOMAIN-CONTAINING PROTEIN"/>
    <property type="match status" value="1"/>
</dbReference>
<comment type="similarity">
    <text evidence="2">Belongs to the EamA transporter family.</text>
</comment>
<name>A0A1A9RGB7_EIKCO</name>
<feature type="transmembrane region" description="Helical" evidence="6">
    <location>
        <begin position="61"/>
        <end position="79"/>
    </location>
</feature>
<feature type="domain" description="EamA" evidence="7">
    <location>
        <begin position="142"/>
        <end position="274"/>
    </location>
</feature>
<keyword evidence="4 6" id="KW-1133">Transmembrane helix</keyword>
<evidence type="ECO:0000256" key="1">
    <source>
        <dbReference type="ARBA" id="ARBA00004141"/>
    </source>
</evidence>
<keyword evidence="5 6" id="KW-0472">Membrane</keyword>
<feature type="transmembrane region" description="Helical" evidence="6">
    <location>
        <begin position="114"/>
        <end position="133"/>
    </location>
</feature>
<dbReference type="SUPFAM" id="SSF103481">
    <property type="entry name" value="Multidrug resistance efflux transporter EmrE"/>
    <property type="match status" value="2"/>
</dbReference>
<evidence type="ECO:0000256" key="2">
    <source>
        <dbReference type="ARBA" id="ARBA00007362"/>
    </source>
</evidence>
<accession>A0A1A9RGB7</accession>
<dbReference type="InterPro" id="IPR037185">
    <property type="entry name" value="EmrE-like"/>
</dbReference>
<comment type="subcellular location">
    <subcellularLocation>
        <location evidence="1">Membrane</location>
        <topology evidence="1">Multi-pass membrane protein</topology>
    </subcellularLocation>
</comment>
<dbReference type="EMBL" id="LXSF01000002">
    <property type="protein sequence ID" value="OAM17347.1"/>
    <property type="molecule type" value="Genomic_DNA"/>
</dbReference>
<dbReference type="GO" id="GO:0016020">
    <property type="term" value="C:membrane"/>
    <property type="evidence" value="ECO:0007669"/>
    <property type="project" value="UniProtKB-SubCell"/>
</dbReference>
<evidence type="ECO:0000259" key="7">
    <source>
        <dbReference type="Pfam" id="PF00892"/>
    </source>
</evidence>
<evidence type="ECO:0000313" key="9">
    <source>
        <dbReference type="Proteomes" id="UP000078003"/>
    </source>
</evidence>
<proteinExistence type="inferred from homology"/>
<comment type="caution">
    <text evidence="8">The sequence shown here is derived from an EMBL/GenBank/DDBJ whole genome shotgun (WGS) entry which is preliminary data.</text>
</comment>
<gene>
    <name evidence="8" type="ORF">A7P85_03105</name>
</gene>
<feature type="transmembrane region" description="Helical" evidence="6">
    <location>
        <begin position="27"/>
        <end position="49"/>
    </location>
</feature>
<protein>
    <recommendedName>
        <fullName evidence="7">EamA domain-containing protein</fullName>
    </recommendedName>
</protein>
<dbReference type="InterPro" id="IPR050638">
    <property type="entry name" value="AA-Vitamin_Transporters"/>
</dbReference>
<feature type="transmembrane region" description="Helical" evidence="6">
    <location>
        <begin position="85"/>
        <end position="107"/>
    </location>
</feature>
<dbReference type="Pfam" id="PF00892">
    <property type="entry name" value="EamA"/>
    <property type="match status" value="2"/>
</dbReference>
<dbReference type="AlphaFoldDB" id="A0A1A9RGB7"/>
<feature type="transmembrane region" description="Helical" evidence="6">
    <location>
        <begin position="205"/>
        <end position="223"/>
    </location>
</feature>
<feature type="transmembrane region" description="Helical" evidence="6">
    <location>
        <begin position="260"/>
        <end position="279"/>
    </location>
</feature>
<keyword evidence="3 6" id="KW-0812">Transmembrane</keyword>
<dbReference type="PANTHER" id="PTHR32322">
    <property type="entry name" value="INNER MEMBRANE TRANSPORTER"/>
    <property type="match status" value="1"/>
</dbReference>
<evidence type="ECO:0000313" key="8">
    <source>
        <dbReference type="EMBL" id="OAM17347.1"/>
    </source>
</evidence>
<evidence type="ECO:0000256" key="3">
    <source>
        <dbReference type="ARBA" id="ARBA00022692"/>
    </source>
</evidence>
<evidence type="ECO:0000256" key="4">
    <source>
        <dbReference type="ARBA" id="ARBA00022989"/>
    </source>
</evidence>
<feature type="domain" description="EamA" evidence="7">
    <location>
        <begin position="2"/>
        <end position="130"/>
    </location>
</feature>
<organism evidence="8 9">
    <name type="scientific">Eikenella corrodens</name>
    <dbReference type="NCBI Taxonomy" id="539"/>
    <lineage>
        <taxon>Bacteria</taxon>
        <taxon>Pseudomonadati</taxon>
        <taxon>Pseudomonadota</taxon>
        <taxon>Betaproteobacteria</taxon>
        <taxon>Neisseriales</taxon>
        <taxon>Neisseriaceae</taxon>
        <taxon>Eikenella</taxon>
    </lineage>
</organism>
<dbReference type="InterPro" id="IPR000620">
    <property type="entry name" value="EamA_dom"/>
</dbReference>
<sequence>MLYQIIALILWSSAFIAAKYTYTMTDPLLMLLCRLLLASLLVLPAALRFGRSLPKRHWRPLLWLTFLNYVVVLAMQFVGLKYTSATSASTIVGLEPLLMVFIGHFFFRDFARWYHWLCGLAAFAGVALLIAGSGGEGDISLFGCLMVFGGGAVFCTTMRPTQQMIAEIGAPAFTSLSMAVAPLLCLPVSLAFADRLRIEWNWPGALGLLYLGVCCSWLSYTLWNKGMTSVSANFSGMLIASEPVFGTLLAVLVLGERVSALSWLGILLVIAATAASVAMPKLLARRQMT</sequence>
<dbReference type="Proteomes" id="UP000078003">
    <property type="component" value="Unassembled WGS sequence"/>
</dbReference>
<evidence type="ECO:0000256" key="6">
    <source>
        <dbReference type="SAM" id="Phobius"/>
    </source>
</evidence>
<feature type="transmembrane region" description="Helical" evidence="6">
    <location>
        <begin position="235"/>
        <end position="254"/>
    </location>
</feature>
<dbReference type="RefSeq" id="WP_064104150.1">
    <property type="nucleotide sequence ID" value="NZ_LXSF01000002.1"/>
</dbReference>